<proteinExistence type="predicted"/>
<sequence>MAPIDWPEQDPAPRASRPENLTSSSATTCAANSREISPGRVTPDGPTSHPQVSSGLKELNNSQPSISNGKAGANFKTIIDILAAEIGVESESLTDDVSLQDLGVDSIIELSVVARLQEYIPEPLPPAFLLKNNNVAKLKTFFADLV</sequence>
<dbReference type="Proteomes" id="UP001143856">
    <property type="component" value="Unassembled WGS sequence"/>
</dbReference>
<gene>
    <name evidence="1" type="ORF">NUW58_g8835</name>
</gene>
<accession>A0ACC1N3I8</accession>
<dbReference type="EMBL" id="JAPDGR010002866">
    <property type="protein sequence ID" value="KAJ2973845.1"/>
    <property type="molecule type" value="Genomic_DNA"/>
</dbReference>
<protein>
    <submittedName>
        <fullName evidence="1">Uncharacterized protein</fullName>
    </submittedName>
</protein>
<name>A0ACC1N3I8_9PEZI</name>
<reference evidence="1" key="1">
    <citation type="submission" date="2022-10" db="EMBL/GenBank/DDBJ databases">
        <title>Genome Sequence of Xylaria curta.</title>
        <authorList>
            <person name="Buettner E."/>
        </authorList>
    </citation>
    <scope>NUCLEOTIDE SEQUENCE</scope>
    <source>
        <strain evidence="1">Babe10</strain>
    </source>
</reference>
<keyword evidence="2" id="KW-1185">Reference proteome</keyword>
<evidence type="ECO:0000313" key="1">
    <source>
        <dbReference type="EMBL" id="KAJ2973845.1"/>
    </source>
</evidence>
<evidence type="ECO:0000313" key="2">
    <source>
        <dbReference type="Proteomes" id="UP001143856"/>
    </source>
</evidence>
<comment type="caution">
    <text evidence="1">The sequence shown here is derived from an EMBL/GenBank/DDBJ whole genome shotgun (WGS) entry which is preliminary data.</text>
</comment>
<organism evidence="1 2">
    <name type="scientific">Xylaria curta</name>
    <dbReference type="NCBI Taxonomy" id="42375"/>
    <lineage>
        <taxon>Eukaryota</taxon>
        <taxon>Fungi</taxon>
        <taxon>Dikarya</taxon>
        <taxon>Ascomycota</taxon>
        <taxon>Pezizomycotina</taxon>
        <taxon>Sordariomycetes</taxon>
        <taxon>Xylariomycetidae</taxon>
        <taxon>Xylariales</taxon>
        <taxon>Xylariaceae</taxon>
        <taxon>Xylaria</taxon>
    </lineage>
</organism>